<reference evidence="11" key="2">
    <citation type="submission" date="2015-06" db="UniProtKB">
        <authorList>
            <consortium name="EnsemblMetazoa"/>
        </authorList>
    </citation>
    <scope>IDENTIFICATION</scope>
</reference>
<dbReference type="STRING" id="36166.T1H205"/>
<dbReference type="GO" id="GO:0005109">
    <property type="term" value="F:frizzled binding"/>
    <property type="evidence" value="ECO:0007669"/>
    <property type="project" value="TreeGrafter"/>
</dbReference>
<name>T1H205_MEGSC</name>
<dbReference type="GO" id="GO:0005125">
    <property type="term" value="F:cytokine activity"/>
    <property type="evidence" value="ECO:0007669"/>
    <property type="project" value="TreeGrafter"/>
</dbReference>
<evidence type="ECO:0000313" key="11">
    <source>
        <dbReference type="EnsemblMetazoa" id="MESCA010234-PA"/>
    </source>
</evidence>
<keyword evidence="9" id="KW-0449">Lipoprotein</keyword>
<proteinExistence type="inferred from homology"/>
<accession>T1H205</accession>
<keyword evidence="12" id="KW-1185">Reference proteome</keyword>
<dbReference type="EMBL" id="CAQQ02153264">
    <property type="status" value="NOT_ANNOTATED_CDS"/>
    <property type="molecule type" value="Genomic_DNA"/>
</dbReference>
<dbReference type="AlphaFoldDB" id="T1H205"/>
<keyword evidence="6 10" id="KW-0879">Wnt signaling pathway</keyword>
<dbReference type="Gene3D" id="3.30.2460.20">
    <property type="match status" value="1"/>
</dbReference>
<evidence type="ECO:0000256" key="5">
    <source>
        <dbReference type="ARBA" id="ARBA00022530"/>
    </source>
</evidence>
<dbReference type="FunFam" id="3.30.2460.20:FF:000001">
    <property type="entry name" value="Wnt homolog"/>
    <property type="match status" value="1"/>
</dbReference>
<dbReference type="InterPro" id="IPR005817">
    <property type="entry name" value="Wnt"/>
</dbReference>
<evidence type="ECO:0000256" key="2">
    <source>
        <dbReference type="ARBA" id="ARBA00005683"/>
    </source>
</evidence>
<reference evidence="12" key="1">
    <citation type="submission" date="2013-02" db="EMBL/GenBank/DDBJ databases">
        <authorList>
            <person name="Hughes D."/>
        </authorList>
    </citation>
    <scope>NUCLEOTIDE SEQUENCE</scope>
    <source>
        <strain>Durham</strain>
        <strain evidence="12">NC isolate 2 -- Noor lab</strain>
    </source>
</reference>
<dbReference type="GO" id="GO:0060070">
    <property type="term" value="P:canonical Wnt signaling pathway"/>
    <property type="evidence" value="ECO:0007669"/>
    <property type="project" value="TreeGrafter"/>
</dbReference>
<keyword evidence="7" id="KW-1015">Disulfide bond</keyword>
<keyword evidence="5" id="KW-0272">Extracellular matrix</keyword>
<evidence type="ECO:0000256" key="1">
    <source>
        <dbReference type="ARBA" id="ARBA00004498"/>
    </source>
</evidence>
<dbReference type="GO" id="GO:0030182">
    <property type="term" value="P:neuron differentiation"/>
    <property type="evidence" value="ECO:0007669"/>
    <property type="project" value="TreeGrafter"/>
</dbReference>
<evidence type="ECO:0000256" key="3">
    <source>
        <dbReference type="ARBA" id="ARBA00022473"/>
    </source>
</evidence>
<dbReference type="PROSITE" id="PS00246">
    <property type="entry name" value="WNT1"/>
    <property type="match status" value="1"/>
</dbReference>
<dbReference type="SMART" id="SM00097">
    <property type="entry name" value="WNT1"/>
    <property type="match status" value="1"/>
</dbReference>
<dbReference type="Proteomes" id="UP000015102">
    <property type="component" value="Unassembled WGS sequence"/>
</dbReference>
<sequence>MIVRNSIVMKCKCHGLSGSCTLKTCWKKLPSFKLVGNKLMKRYQNATKVIASNDGTSLIPENLLVKNPSKFEIVFGETSEDFCEPNSIYGSLGIIGRECNISSKNEENCDWFCCNRGYRKVIIEVKNNCNCNFEWCCQVKCKTCIEQKEIFICT</sequence>
<keyword evidence="8" id="KW-0325">Glycoprotein</keyword>
<keyword evidence="3 10" id="KW-0217">Developmental protein</keyword>
<dbReference type="GO" id="GO:0045165">
    <property type="term" value="P:cell fate commitment"/>
    <property type="evidence" value="ECO:0007669"/>
    <property type="project" value="TreeGrafter"/>
</dbReference>
<evidence type="ECO:0000256" key="7">
    <source>
        <dbReference type="ARBA" id="ARBA00023157"/>
    </source>
</evidence>
<evidence type="ECO:0000256" key="4">
    <source>
        <dbReference type="ARBA" id="ARBA00022525"/>
    </source>
</evidence>
<dbReference type="GO" id="GO:0007517">
    <property type="term" value="P:muscle organ development"/>
    <property type="evidence" value="ECO:0007669"/>
    <property type="project" value="UniProtKB-ARBA"/>
</dbReference>
<dbReference type="GO" id="GO:0000902">
    <property type="term" value="P:cell morphogenesis"/>
    <property type="evidence" value="ECO:0007669"/>
    <property type="project" value="UniProtKB-ARBA"/>
</dbReference>
<keyword evidence="4" id="KW-0964">Secreted</keyword>
<evidence type="ECO:0000256" key="9">
    <source>
        <dbReference type="ARBA" id="ARBA00023288"/>
    </source>
</evidence>
<comment type="function">
    <text evidence="10">Ligand for members of the frizzled family of seven transmembrane receptors.</text>
</comment>
<evidence type="ECO:0000256" key="8">
    <source>
        <dbReference type="ARBA" id="ARBA00023180"/>
    </source>
</evidence>
<protein>
    <recommendedName>
        <fullName evidence="10">Protein Wnt</fullName>
    </recommendedName>
</protein>
<dbReference type="EnsemblMetazoa" id="MESCA010234-RA">
    <property type="protein sequence ID" value="MESCA010234-PA"/>
    <property type="gene ID" value="MESCA010234"/>
</dbReference>
<dbReference type="PANTHER" id="PTHR12027:SF72">
    <property type="entry name" value="PROTEIN WNT-6"/>
    <property type="match status" value="1"/>
</dbReference>
<dbReference type="GO" id="GO:0005615">
    <property type="term" value="C:extracellular space"/>
    <property type="evidence" value="ECO:0007669"/>
    <property type="project" value="TreeGrafter"/>
</dbReference>
<evidence type="ECO:0000256" key="6">
    <source>
        <dbReference type="ARBA" id="ARBA00022687"/>
    </source>
</evidence>
<dbReference type="OMA" id="VEIEENC"/>
<dbReference type="PRINTS" id="PR01349">
    <property type="entry name" value="WNTPROTEIN"/>
</dbReference>
<dbReference type="HOGENOM" id="CLU_033039_3_1_1"/>
<dbReference type="EMBL" id="CAQQ02153265">
    <property type="status" value="NOT_ANNOTATED_CDS"/>
    <property type="molecule type" value="Genomic_DNA"/>
</dbReference>
<dbReference type="PANTHER" id="PTHR12027">
    <property type="entry name" value="WNT RELATED"/>
    <property type="match status" value="1"/>
</dbReference>
<evidence type="ECO:0000256" key="10">
    <source>
        <dbReference type="RuleBase" id="RU003500"/>
    </source>
</evidence>
<comment type="subcellular location">
    <subcellularLocation>
        <location evidence="1 10">Secreted</location>
        <location evidence="1 10">Extracellular space</location>
        <location evidence="1 10">Extracellular matrix</location>
    </subcellularLocation>
</comment>
<dbReference type="Pfam" id="PF00110">
    <property type="entry name" value="wnt"/>
    <property type="match status" value="1"/>
</dbReference>
<dbReference type="InterPro" id="IPR043158">
    <property type="entry name" value="Wnt_C"/>
</dbReference>
<dbReference type="EMBL" id="CAQQ02153266">
    <property type="status" value="NOT_ANNOTATED_CDS"/>
    <property type="molecule type" value="Genomic_DNA"/>
</dbReference>
<dbReference type="GO" id="GO:0060560">
    <property type="term" value="P:developmental growth involved in morphogenesis"/>
    <property type="evidence" value="ECO:0007669"/>
    <property type="project" value="UniProtKB-ARBA"/>
</dbReference>
<comment type="similarity">
    <text evidence="2 10">Belongs to the Wnt family.</text>
</comment>
<organism evidence="11 12">
    <name type="scientific">Megaselia scalaris</name>
    <name type="common">Humpbacked fly</name>
    <name type="synonym">Phora scalaris</name>
    <dbReference type="NCBI Taxonomy" id="36166"/>
    <lineage>
        <taxon>Eukaryota</taxon>
        <taxon>Metazoa</taxon>
        <taxon>Ecdysozoa</taxon>
        <taxon>Arthropoda</taxon>
        <taxon>Hexapoda</taxon>
        <taxon>Insecta</taxon>
        <taxon>Pterygota</taxon>
        <taxon>Neoptera</taxon>
        <taxon>Endopterygota</taxon>
        <taxon>Diptera</taxon>
        <taxon>Brachycera</taxon>
        <taxon>Muscomorpha</taxon>
        <taxon>Platypezoidea</taxon>
        <taxon>Phoridae</taxon>
        <taxon>Megaseliini</taxon>
        <taxon>Megaselia</taxon>
    </lineage>
</organism>
<dbReference type="InterPro" id="IPR018161">
    <property type="entry name" value="Wnt_CS"/>
</dbReference>
<evidence type="ECO:0000313" key="12">
    <source>
        <dbReference type="Proteomes" id="UP000015102"/>
    </source>
</evidence>